<comment type="caution">
    <text evidence="2">The sequence shown here is derived from an EMBL/GenBank/DDBJ whole genome shotgun (WGS) entry which is preliminary data.</text>
</comment>
<dbReference type="Pfam" id="PF14769">
    <property type="entry name" value="CLAMP"/>
    <property type="match status" value="1"/>
</dbReference>
<sequence>MSLSEENIKCLYRCENKPKRRQVLAKILNCQSCDSDEDDIKTSILLDFYLESINFASECGFSWQQGLAVFELMKELLNSTLDLPLLQATEHFKTILKTHATTLPSQRLANLIDFVFSFFFNHFHLYKFVFTNERDVNKRSTHLSVQTPPQDLPALGKGTEKSEWERQQVLKKLEEQHNRKIMEKQLQLDSEIERLQSLVHDKLSLLNTKQPITAEDLNNIVEETVRIYVAEAGSTIQHLIEENQENLVYEFERSAVGQDVEKNVKTSAGKAKSPGTGLGKKKAKAGKPAKG</sequence>
<gene>
    <name evidence="2" type="ORF">PACLA_8A079566</name>
</gene>
<dbReference type="PANTHER" id="PTHR28457:SF2">
    <property type="entry name" value="SIMILAR TO 4930578I06RIK PROTEIN"/>
    <property type="match status" value="1"/>
</dbReference>
<evidence type="ECO:0000313" key="3">
    <source>
        <dbReference type="Proteomes" id="UP001152795"/>
    </source>
</evidence>
<dbReference type="EMBL" id="CACRXK020000449">
    <property type="protein sequence ID" value="CAB3981967.1"/>
    <property type="molecule type" value="Genomic_DNA"/>
</dbReference>
<organism evidence="2 3">
    <name type="scientific">Paramuricea clavata</name>
    <name type="common">Red gorgonian</name>
    <name type="synonym">Violescent sea-whip</name>
    <dbReference type="NCBI Taxonomy" id="317549"/>
    <lineage>
        <taxon>Eukaryota</taxon>
        <taxon>Metazoa</taxon>
        <taxon>Cnidaria</taxon>
        <taxon>Anthozoa</taxon>
        <taxon>Octocorallia</taxon>
        <taxon>Malacalcyonacea</taxon>
        <taxon>Plexauridae</taxon>
        <taxon>Paramuricea</taxon>
    </lineage>
</organism>
<dbReference type="Proteomes" id="UP001152795">
    <property type="component" value="Unassembled WGS sequence"/>
</dbReference>
<name>A0A6S7FVA2_PARCT</name>
<feature type="region of interest" description="Disordered" evidence="1">
    <location>
        <begin position="260"/>
        <end position="291"/>
    </location>
</feature>
<evidence type="ECO:0000313" key="2">
    <source>
        <dbReference type="EMBL" id="CAB3981967.1"/>
    </source>
</evidence>
<dbReference type="PANTHER" id="PTHR28457">
    <property type="entry name" value="COILED-COIL DOMAIN-CONTAINING PROTEIN 189"/>
    <property type="match status" value="1"/>
</dbReference>
<evidence type="ECO:0000256" key="1">
    <source>
        <dbReference type="SAM" id="MobiDB-lite"/>
    </source>
</evidence>
<dbReference type="InterPro" id="IPR032727">
    <property type="entry name" value="CLAMP"/>
</dbReference>
<dbReference type="OrthoDB" id="6103133at2759"/>
<keyword evidence="3" id="KW-1185">Reference proteome</keyword>
<protein>
    <submittedName>
        <fullName evidence="2">Uncharacterized protein</fullName>
    </submittedName>
</protein>
<feature type="compositionally biased region" description="Basic residues" evidence="1">
    <location>
        <begin position="279"/>
        <end position="291"/>
    </location>
</feature>
<dbReference type="AlphaFoldDB" id="A0A6S7FVA2"/>
<reference evidence="2" key="1">
    <citation type="submission" date="2020-04" db="EMBL/GenBank/DDBJ databases">
        <authorList>
            <person name="Alioto T."/>
            <person name="Alioto T."/>
            <person name="Gomez Garrido J."/>
        </authorList>
    </citation>
    <scope>NUCLEOTIDE SEQUENCE</scope>
    <source>
        <strain evidence="2">A484AB</strain>
    </source>
</reference>
<accession>A0A6S7FVA2</accession>
<proteinExistence type="predicted"/>